<dbReference type="Pfam" id="PF06935">
    <property type="entry name" value="DUF1284"/>
    <property type="match status" value="1"/>
</dbReference>
<reference evidence="1 2" key="1">
    <citation type="submission" date="2015-07" db="EMBL/GenBank/DDBJ databases">
        <authorList>
            <person name="Noorani M."/>
        </authorList>
    </citation>
    <scope>NUCLEOTIDE SEQUENCE [LARGE SCALE GENOMIC DNA]</scope>
    <source>
        <strain evidence="1 2">CECT 5088</strain>
    </source>
</reference>
<name>A0A0M6XU05_9RHOB</name>
<accession>A0A0M6XU05</accession>
<protein>
    <recommendedName>
        <fullName evidence="3">DUF1284 domain-containing protein</fullName>
    </recommendedName>
</protein>
<gene>
    <name evidence="1" type="ORF">JAN5088_03005</name>
</gene>
<dbReference type="Proteomes" id="UP000048908">
    <property type="component" value="Unassembled WGS sequence"/>
</dbReference>
<evidence type="ECO:0000313" key="1">
    <source>
        <dbReference type="EMBL" id="CTQ34212.1"/>
    </source>
</evidence>
<evidence type="ECO:0008006" key="3">
    <source>
        <dbReference type="Google" id="ProtNLM"/>
    </source>
</evidence>
<evidence type="ECO:0000313" key="2">
    <source>
        <dbReference type="Proteomes" id="UP000048908"/>
    </source>
</evidence>
<keyword evidence="2" id="KW-1185">Reference proteome</keyword>
<dbReference type="STRING" id="282197.SAMN04488517_103132"/>
<dbReference type="InterPro" id="IPR009702">
    <property type="entry name" value="DUF1284"/>
</dbReference>
<dbReference type="AlphaFoldDB" id="A0A0M6XU05"/>
<organism evidence="1 2">
    <name type="scientific">Jannaschia rubra</name>
    <dbReference type="NCBI Taxonomy" id="282197"/>
    <lineage>
        <taxon>Bacteria</taxon>
        <taxon>Pseudomonadati</taxon>
        <taxon>Pseudomonadota</taxon>
        <taxon>Alphaproteobacteria</taxon>
        <taxon>Rhodobacterales</taxon>
        <taxon>Roseobacteraceae</taxon>
        <taxon>Jannaschia</taxon>
    </lineage>
</organism>
<sequence length="145" mass="15868">MPSTRANVSRMTLRLRPHHVLCSVGFEGVGYDDAFTANMSNLVRGQLRAPGGQDMNILISGHADAICAPCPKRRGLGCASQDRIDRFDADHAELLDLAPGQLLTWGECLEKVRENVVPDDLDRICRDCPWLPGGMCKAAVARLIQ</sequence>
<dbReference type="EMBL" id="CXPG01000021">
    <property type="protein sequence ID" value="CTQ34212.1"/>
    <property type="molecule type" value="Genomic_DNA"/>
</dbReference>
<proteinExistence type="predicted"/>